<evidence type="ECO:0000256" key="13">
    <source>
        <dbReference type="ARBA" id="ARBA00023200"/>
    </source>
</evidence>
<evidence type="ECO:0000256" key="1">
    <source>
        <dbReference type="ARBA" id="ARBA00006346"/>
    </source>
</evidence>
<organismHost>
    <name type="scientific">Homo sapiens</name>
    <name type="common">Human</name>
    <dbReference type="NCBI Taxonomy" id="9606"/>
</organismHost>
<evidence type="ECO:0000256" key="14">
    <source>
        <dbReference type="ARBA" id="ARBA00023280"/>
    </source>
</evidence>
<dbReference type="GO" id="GO:0052170">
    <property type="term" value="P:symbiont-mediated suppression of host innate immune response"/>
    <property type="evidence" value="ECO:0007669"/>
    <property type="project" value="UniProtKB-KW"/>
</dbReference>
<keyword evidence="12 16" id="KW-0804">Transcription</keyword>
<evidence type="ECO:0000256" key="10">
    <source>
        <dbReference type="ARBA" id="ARBA00023125"/>
    </source>
</evidence>
<comment type="subunit">
    <text evidence="16">Forms homodimers. Interacts with ubiquitin-protein ligase UBE3A/E6-AP; this interaction stimulates UBE3A ubiquitin activity. Interacts with host TP53 and EP300; this interaction inhibits TP53 activity.</text>
</comment>
<keyword evidence="7 16" id="KW-0863">Zinc-finger</keyword>
<dbReference type="GO" id="GO:0039648">
    <property type="term" value="P:symbiont-mediated perturbation of host ubiquitin-like protein modification"/>
    <property type="evidence" value="ECO:0007669"/>
    <property type="project" value="UniProtKB-UniRule"/>
</dbReference>
<dbReference type="Pfam" id="PF00518">
    <property type="entry name" value="E6"/>
    <property type="match status" value="1"/>
</dbReference>
<evidence type="ECO:0000313" key="19">
    <source>
        <dbReference type="EMBL" id="ALJ33029.1"/>
    </source>
</evidence>
<keyword evidence="14 16" id="KW-0899">Viral immunoevasion</keyword>
<protein>
    <recommendedName>
        <fullName evidence="16 17">Protein E6</fullName>
    </recommendedName>
</protein>
<keyword evidence="10 16" id="KW-0238">DNA-binding</keyword>
<keyword evidence="5 16" id="KW-1090">Inhibition of host innate immune response by virus</keyword>
<evidence type="ECO:0000256" key="12">
    <source>
        <dbReference type="ARBA" id="ARBA00023163"/>
    </source>
</evidence>
<dbReference type="InterPro" id="IPR038575">
    <property type="entry name" value="E6_sf"/>
</dbReference>
<evidence type="ECO:0000256" key="8">
    <source>
        <dbReference type="ARBA" id="ARBA00022833"/>
    </source>
</evidence>
<dbReference type="Proteomes" id="UP000155629">
    <property type="component" value="Genome"/>
</dbReference>
<dbReference type="GO" id="GO:0042025">
    <property type="term" value="C:host cell nucleus"/>
    <property type="evidence" value="ECO:0007669"/>
    <property type="project" value="UniProtKB-SubCell"/>
</dbReference>
<keyword evidence="13 16" id="KW-1035">Host cytoplasm</keyword>
<dbReference type="Proteomes" id="UP000096688">
    <property type="component" value="Genome"/>
</dbReference>
<dbReference type="EMBL" id="KF436889">
    <property type="protein sequence ID" value="ALJ33022.1"/>
    <property type="molecule type" value="Genomic_DNA"/>
</dbReference>
<dbReference type="EMBL" id="KF436890">
    <property type="protein sequence ID" value="ALJ33029.1"/>
    <property type="molecule type" value="Genomic_DNA"/>
</dbReference>
<name>A0A0N7I700_HPV54</name>
<keyword evidence="4 16" id="KW-0945">Host-virus interaction</keyword>
<keyword evidence="8 16" id="KW-0862">Zinc</keyword>
<dbReference type="GO" id="GO:0039502">
    <property type="term" value="P:symbiont-mediated suppression of host type I interferon-mediated signaling pathway"/>
    <property type="evidence" value="ECO:0007669"/>
    <property type="project" value="UniProtKB-UniRule"/>
</dbReference>
<keyword evidence="11 16" id="KW-0010">Activator</keyword>
<evidence type="ECO:0000256" key="17">
    <source>
        <dbReference type="RuleBase" id="RU363123"/>
    </source>
</evidence>
<dbReference type="GO" id="GO:0003677">
    <property type="term" value="F:DNA binding"/>
    <property type="evidence" value="ECO:0007669"/>
    <property type="project" value="UniProtKB-UniRule"/>
</dbReference>
<comment type="similarity">
    <text evidence="1 17">Belongs to the papillomaviridae E6 protein family.</text>
</comment>
<keyword evidence="2 16" id="KW-0244">Early protein</keyword>
<evidence type="ECO:0000256" key="11">
    <source>
        <dbReference type="ARBA" id="ARBA00023159"/>
    </source>
</evidence>
<evidence type="ECO:0000313" key="18">
    <source>
        <dbReference type="EMBL" id="ALJ33022.1"/>
    </source>
</evidence>
<feature type="zinc finger region" evidence="16">
    <location>
        <begin position="135"/>
        <end position="171"/>
    </location>
</feature>
<dbReference type="HAMAP" id="MF_04006">
    <property type="entry name" value="HPV_E6"/>
    <property type="match status" value="1"/>
</dbReference>
<reference evidence="20 21" key="1">
    <citation type="journal article" date="2013" name="Virology">
        <title>Human papillomavirus genome variants.</title>
        <authorList>
            <person name="Burk R.D."/>
            <person name="Harari A."/>
            <person name="Chen Z."/>
        </authorList>
    </citation>
    <scope>NUCLEOTIDE SEQUENCE [LARGE SCALE GENOMIC DNA]</scope>
    <source>
        <strain evidence="18">Qv31535</strain>
        <strain evidence="19">Qv37898</strain>
    </source>
</reference>
<comment type="subcellular location">
    <subcellularLocation>
        <location evidence="16 17">Host cytoplasm</location>
    </subcellularLocation>
    <subcellularLocation>
        <location evidence="16 17">Host nucleus</location>
    </subcellularLocation>
</comment>
<keyword evidence="3 16" id="KW-1048">Host nucleus</keyword>
<dbReference type="Gene3D" id="3.30.240.40">
    <property type="entry name" value="E6 early regulatory protein"/>
    <property type="match status" value="2"/>
</dbReference>
<evidence type="ECO:0000256" key="5">
    <source>
        <dbReference type="ARBA" id="ARBA00022632"/>
    </source>
</evidence>
<proteinExistence type="inferred from homology"/>
<dbReference type="GO" id="GO:0030430">
    <property type="term" value="C:host cell cytoplasm"/>
    <property type="evidence" value="ECO:0007669"/>
    <property type="project" value="UniProtKB-SubCell"/>
</dbReference>
<comment type="miscellaneous">
    <text evidence="16">Belongs to the low risk human alphapapillomavirus family. The cancer-causing human papillomavirus E6 protein has a unique carboxy terminal PDZ domain containing substrate but low risk E6s do not possess this domain.</text>
</comment>
<sequence>MIYKIREGPKTVQPKPVHIKAVVENSYLGAMSATEPHTDQPRTLADLCKVCNIPMHSLQLPCAFCKKTVCTAEIYAFQYKDLFVVWRHGFPHAACALCLELHGQINYRRHRDRACLWETVEQECGKPLEEIFIRCWLCHKPLCNVEKQRHVDYNRRFHCVRGYWKGRCLHCWKP</sequence>
<evidence type="ECO:0000256" key="16">
    <source>
        <dbReference type="HAMAP-Rule" id="MF_04006"/>
    </source>
</evidence>
<evidence type="ECO:0000256" key="9">
    <source>
        <dbReference type="ARBA" id="ARBA00023015"/>
    </source>
</evidence>
<feature type="zinc finger region" evidence="16">
    <location>
        <begin position="62"/>
        <end position="98"/>
    </location>
</feature>
<evidence type="ECO:0000313" key="21">
    <source>
        <dbReference type="Proteomes" id="UP000155629"/>
    </source>
</evidence>
<evidence type="ECO:0000256" key="4">
    <source>
        <dbReference type="ARBA" id="ARBA00022581"/>
    </source>
</evidence>
<keyword evidence="9 16" id="KW-0805">Transcription regulation</keyword>
<dbReference type="GO" id="GO:0006351">
    <property type="term" value="P:DNA-templated transcription"/>
    <property type="evidence" value="ECO:0007669"/>
    <property type="project" value="UniProtKB-UniRule"/>
</dbReference>
<evidence type="ECO:0000256" key="3">
    <source>
        <dbReference type="ARBA" id="ARBA00022562"/>
    </source>
</evidence>
<keyword evidence="6 16" id="KW-0479">Metal-binding</keyword>
<organism evidence="18 21">
    <name type="scientific">Human papillomavirus type 54</name>
    <dbReference type="NCBI Taxonomy" id="1671798"/>
    <lineage>
        <taxon>Viruses</taxon>
        <taxon>Monodnaviria</taxon>
        <taxon>Shotokuvirae</taxon>
        <taxon>Cossaviricota</taxon>
        <taxon>Papovaviricetes</taxon>
        <taxon>Zurhausenvirales</taxon>
        <taxon>Papillomaviridae</taxon>
        <taxon>Firstpapillomavirinae</taxon>
        <taxon>Alphapapillomavirus</taxon>
        <taxon>Alphapapillomavirus 13</taxon>
    </lineage>
</organism>
<dbReference type="GO" id="GO:0008270">
    <property type="term" value="F:zinc ion binding"/>
    <property type="evidence" value="ECO:0007669"/>
    <property type="project" value="UniProtKB-KW"/>
</dbReference>
<keyword evidence="15 16" id="KW-1119">Modulation of host cell apoptosis by virus</keyword>
<dbReference type="GO" id="GO:0052150">
    <property type="term" value="P:symbiont-mediated perturbation of host apoptosis"/>
    <property type="evidence" value="ECO:0007669"/>
    <property type="project" value="UniProtKB-KW"/>
</dbReference>
<dbReference type="GO" id="GO:0006355">
    <property type="term" value="P:regulation of DNA-templated transcription"/>
    <property type="evidence" value="ECO:0007669"/>
    <property type="project" value="UniProtKB-UniRule"/>
</dbReference>
<evidence type="ECO:0000256" key="7">
    <source>
        <dbReference type="ARBA" id="ARBA00022771"/>
    </source>
</evidence>
<comment type="caution">
    <text evidence="16">Lacks conserved residue(s) required for the propagation of feature annotation.</text>
</comment>
<dbReference type="SUPFAM" id="SSF161229">
    <property type="entry name" value="E6 C-terminal domain-like"/>
    <property type="match status" value="2"/>
</dbReference>
<evidence type="ECO:0000256" key="6">
    <source>
        <dbReference type="ARBA" id="ARBA00022723"/>
    </source>
</evidence>
<gene>
    <name evidence="16 18" type="primary">E6</name>
</gene>
<evidence type="ECO:0000256" key="15">
    <source>
        <dbReference type="ARBA" id="ARBA00023323"/>
    </source>
</evidence>
<accession>A0A0N7I700</accession>
<comment type="function">
    <text evidence="16">Plays a major role in the induction and maintenance of cellular transformation. E6 associates with host UBE3A/E6-AP ubiquitin-protein ligase and modulates its activity. Sequesters tumor suppressor TP53 in the host cytoplasm and modulates its activity by interacting with host EP300 that results in the reduction of TP53 acetylation and activation. In turn, apoptosis induced by DNA damage is inhibited. E6 protects also host keratinocytes from apoptosis by mediating the degradation of host BAK1. May also inhibit host immune response.</text>
</comment>
<evidence type="ECO:0000256" key="2">
    <source>
        <dbReference type="ARBA" id="ARBA00022518"/>
    </source>
</evidence>
<evidence type="ECO:0000313" key="20">
    <source>
        <dbReference type="Proteomes" id="UP000096688"/>
    </source>
</evidence>
<dbReference type="InterPro" id="IPR001334">
    <property type="entry name" value="E6"/>
</dbReference>